<name>A0AAD1XN87_EUPCR</name>
<protein>
    <submittedName>
        <fullName evidence="1">Uncharacterized protein</fullName>
    </submittedName>
</protein>
<dbReference type="EMBL" id="CAMPGE010017395">
    <property type="protein sequence ID" value="CAI2375886.1"/>
    <property type="molecule type" value="Genomic_DNA"/>
</dbReference>
<accession>A0AAD1XN87</accession>
<dbReference type="Proteomes" id="UP001295684">
    <property type="component" value="Unassembled WGS sequence"/>
</dbReference>
<keyword evidence="2" id="KW-1185">Reference proteome</keyword>
<reference evidence="1" key="1">
    <citation type="submission" date="2023-07" db="EMBL/GenBank/DDBJ databases">
        <authorList>
            <consortium name="AG Swart"/>
            <person name="Singh M."/>
            <person name="Singh A."/>
            <person name="Seah K."/>
            <person name="Emmerich C."/>
        </authorList>
    </citation>
    <scope>NUCLEOTIDE SEQUENCE</scope>
    <source>
        <strain evidence="1">DP1</strain>
    </source>
</reference>
<evidence type="ECO:0000313" key="1">
    <source>
        <dbReference type="EMBL" id="CAI2375886.1"/>
    </source>
</evidence>
<comment type="caution">
    <text evidence="1">The sequence shown here is derived from an EMBL/GenBank/DDBJ whole genome shotgun (WGS) entry which is preliminary data.</text>
</comment>
<dbReference type="AlphaFoldDB" id="A0AAD1XN87"/>
<gene>
    <name evidence="1" type="ORF">ECRASSUSDP1_LOCUS17252</name>
</gene>
<proteinExistence type="predicted"/>
<organism evidence="1 2">
    <name type="scientific">Euplotes crassus</name>
    <dbReference type="NCBI Taxonomy" id="5936"/>
    <lineage>
        <taxon>Eukaryota</taxon>
        <taxon>Sar</taxon>
        <taxon>Alveolata</taxon>
        <taxon>Ciliophora</taxon>
        <taxon>Intramacronucleata</taxon>
        <taxon>Spirotrichea</taxon>
        <taxon>Hypotrichia</taxon>
        <taxon>Euplotida</taxon>
        <taxon>Euplotidae</taxon>
        <taxon>Moneuplotes</taxon>
    </lineage>
</organism>
<sequence length="67" mass="7611">MSNDDFISSEGCHNPYTPEYLQCTLMTTRHTKLPINSPTPSIPSSLTLYFNPQLKQILTISLKILQK</sequence>
<evidence type="ECO:0000313" key="2">
    <source>
        <dbReference type="Proteomes" id="UP001295684"/>
    </source>
</evidence>